<dbReference type="RefSeq" id="WP_342831196.1">
    <property type="nucleotide sequence ID" value="NZ_JBANDC010000019.1"/>
</dbReference>
<accession>A0ABU9Q1G8</accession>
<organism evidence="2 3">
    <name type="scientific">Collimonas rhizosphaerae</name>
    <dbReference type="NCBI Taxonomy" id="3126357"/>
    <lineage>
        <taxon>Bacteria</taxon>
        <taxon>Pseudomonadati</taxon>
        <taxon>Pseudomonadota</taxon>
        <taxon>Betaproteobacteria</taxon>
        <taxon>Burkholderiales</taxon>
        <taxon>Oxalobacteraceae</taxon>
        <taxon>Collimonas</taxon>
    </lineage>
</organism>
<feature type="domain" description="Cyclic nucleotide-binding" evidence="1">
    <location>
        <begin position="16"/>
        <end position="82"/>
    </location>
</feature>
<gene>
    <name evidence="2" type="ORF">V8G57_21920</name>
</gene>
<dbReference type="PROSITE" id="PS50042">
    <property type="entry name" value="CNMP_BINDING_3"/>
    <property type="match status" value="1"/>
</dbReference>
<dbReference type="Gene3D" id="2.60.120.10">
    <property type="entry name" value="Jelly Rolls"/>
    <property type="match status" value="1"/>
</dbReference>
<dbReference type="InterPro" id="IPR014710">
    <property type="entry name" value="RmlC-like_jellyroll"/>
</dbReference>
<evidence type="ECO:0000259" key="1">
    <source>
        <dbReference type="PROSITE" id="PS50042"/>
    </source>
</evidence>
<evidence type="ECO:0000313" key="3">
    <source>
        <dbReference type="Proteomes" id="UP001495910"/>
    </source>
</evidence>
<dbReference type="SUPFAM" id="SSF51206">
    <property type="entry name" value="cAMP-binding domain-like"/>
    <property type="match status" value="1"/>
</dbReference>
<dbReference type="Proteomes" id="UP001495910">
    <property type="component" value="Unassembled WGS sequence"/>
</dbReference>
<dbReference type="InterPro" id="IPR000595">
    <property type="entry name" value="cNMP-bd_dom"/>
</dbReference>
<proteinExistence type="predicted"/>
<comment type="caution">
    <text evidence="2">The sequence shown here is derived from an EMBL/GenBank/DDBJ whole genome shotgun (WGS) entry which is preliminary data.</text>
</comment>
<keyword evidence="3" id="KW-1185">Reference proteome</keyword>
<evidence type="ECO:0000313" key="2">
    <source>
        <dbReference type="EMBL" id="MEM4990062.1"/>
    </source>
</evidence>
<protein>
    <recommendedName>
        <fullName evidence="1">Cyclic nucleotide-binding domain-containing protein</fullName>
    </recommendedName>
</protein>
<reference evidence="2 3" key="1">
    <citation type="submission" date="2024-02" db="EMBL/GenBank/DDBJ databases">
        <title>Draft genome sequence of Collimonas sp. strain H4R21, an effective mineral-weathering bacterial strain isolated from the beech rhizosphere.</title>
        <authorList>
            <person name="Morin E."/>
            <person name="Uroz S."/>
            <person name="Leveau J.H.J."/>
            <person name="Kumar R."/>
            <person name="Rey M.W."/>
            <person name="Pham J."/>
        </authorList>
    </citation>
    <scope>NUCLEOTIDE SEQUENCE [LARGE SCALE GENOMIC DNA]</scope>
    <source>
        <strain evidence="2 3">H4R21</strain>
    </source>
</reference>
<dbReference type="InterPro" id="IPR018490">
    <property type="entry name" value="cNMP-bd_dom_sf"/>
</dbReference>
<dbReference type="EMBL" id="JBANDC010000019">
    <property type="protein sequence ID" value="MEM4990062.1"/>
    <property type="molecule type" value="Genomic_DNA"/>
</dbReference>
<name>A0ABU9Q1G8_9BURK</name>
<sequence length="138" mass="15717">MKPSITYLHLLAKTPFFTGLNRKQLQWVIDHSKEWEAAKGNLIARSDSDPGSFWVLLDGGWKIEAGSRTYPVGHADPGNWYGADTVHTAAVASRLMASADSYVMEIRLEDFNEMIRQGFDFDRHLRRGVQFYSEILKP</sequence>